<dbReference type="AlphaFoldDB" id="A0AAW2A1J7"/>
<dbReference type="Proteomes" id="UP001479290">
    <property type="component" value="Unassembled WGS sequence"/>
</dbReference>
<gene>
    <name evidence="1" type="ORF">ABG768_001863</name>
</gene>
<evidence type="ECO:0000313" key="1">
    <source>
        <dbReference type="EMBL" id="KAK9967464.1"/>
    </source>
</evidence>
<evidence type="ECO:0000313" key="2">
    <source>
        <dbReference type="Proteomes" id="UP001479290"/>
    </source>
</evidence>
<dbReference type="EMBL" id="JAWDJR010000010">
    <property type="protein sequence ID" value="KAK9967464.1"/>
    <property type="molecule type" value="Genomic_DNA"/>
</dbReference>
<keyword evidence="2" id="KW-1185">Reference proteome</keyword>
<reference evidence="1 2" key="1">
    <citation type="submission" date="2024-05" db="EMBL/GenBank/DDBJ databases">
        <title>A high-quality chromosomal-level genome assembly of Topmouth culter (Culter alburnus).</title>
        <authorList>
            <person name="Zhao H."/>
        </authorList>
    </citation>
    <scope>NUCLEOTIDE SEQUENCE [LARGE SCALE GENOMIC DNA]</scope>
    <source>
        <strain evidence="1">CATC2023</strain>
        <tissue evidence="1">Muscle</tissue>
    </source>
</reference>
<protein>
    <submittedName>
        <fullName evidence="1">Uncharacterized protein</fullName>
    </submittedName>
</protein>
<proteinExistence type="predicted"/>
<name>A0AAW2A1J7_CULAL</name>
<comment type="caution">
    <text evidence="1">The sequence shown here is derived from an EMBL/GenBank/DDBJ whole genome shotgun (WGS) entry which is preliminary data.</text>
</comment>
<accession>A0AAW2A1J7</accession>
<sequence>MPYLSALGSETRYSNGVRAFVSHPSQAPSIITHTNIRTGVGGWSACRCNDPLHVCLSQKDMAQRSWQGSNRPGPPRPHAFCVRLLEGQFDESVLGSGFCECAVKPAGAL</sequence>
<organism evidence="1 2">
    <name type="scientific">Culter alburnus</name>
    <name type="common">Topmouth culter</name>
    <dbReference type="NCBI Taxonomy" id="194366"/>
    <lineage>
        <taxon>Eukaryota</taxon>
        <taxon>Metazoa</taxon>
        <taxon>Chordata</taxon>
        <taxon>Craniata</taxon>
        <taxon>Vertebrata</taxon>
        <taxon>Euteleostomi</taxon>
        <taxon>Actinopterygii</taxon>
        <taxon>Neopterygii</taxon>
        <taxon>Teleostei</taxon>
        <taxon>Ostariophysi</taxon>
        <taxon>Cypriniformes</taxon>
        <taxon>Xenocyprididae</taxon>
        <taxon>Xenocypridinae</taxon>
        <taxon>Culter</taxon>
    </lineage>
</organism>